<name>A0A939S5M3_9BRAD</name>
<evidence type="ECO:0000313" key="3">
    <source>
        <dbReference type="Proteomes" id="UP000664702"/>
    </source>
</evidence>
<proteinExistence type="predicted"/>
<dbReference type="Proteomes" id="UP000664702">
    <property type="component" value="Chromosome"/>
</dbReference>
<evidence type="ECO:0000313" key="2">
    <source>
        <dbReference type="EMBL" id="UEM11507.1"/>
    </source>
</evidence>
<protein>
    <submittedName>
        <fullName evidence="1">Uncharacterized protein</fullName>
    </submittedName>
</protein>
<dbReference type="RefSeq" id="WP_208088645.1">
    <property type="nucleotide sequence ID" value="NZ_CP086136.1"/>
</dbReference>
<sequence>MGDAILSQAGCLYGSREWFNGYSIVETDSGDTAIVRLYEFSDQRRKFLPAILNLEFVDKEVKTAHLEHCLTCWETILRGFLSGLKEPIDDLVHDT</sequence>
<organism evidence="1">
    <name type="scientific">Bradyrhizobium barranii subsp. barranii</name>
    <dbReference type="NCBI Taxonomy" id="2823807"/>
    <lineage>
        <taxon>Bacteria</taxon>
        <taxon>Pseudomonadati</taxon>
        <taxon>Pseudomonadota</taxon>
        <taxon>Alphaproteobacteria</taxon>
        <taxon>Hyphomicrobiales</taxon>
        <taxon>Nitrobacteraceae</taxon>
        <taxon>Bradyrhizobium</taxon>
        <taxon>Bradyrhizobium barranii</taxon>
    </lineage>
</organism>
<gene>
    <name evidence="2" type="ORF">J4G43_044605</name>
    <name evidence="1" type="ORF">J4G43_46365</name>
</gene>
<accession>A0A939S5M3</accession>
<reference evidence="2 3" key="2">
    <citation type="journal article" date="2022" name="Int. J. Syst. Evol. Microbiol.">
        <title>Strains of Bradyrhizobium barranii sp. nov. associated with legumes native to Canada are symbionts of soybeans and belong to different subspecies (subsp. barranii subsp. nov. and subsp. apii subsp. nov.) and symbiovars (sv. glycinearum and sv. septentrionale).</title>
        <authorList>
            <person name="Bromfield E.S.P."/>
            <person name="Cloutier S."/>
            <person name="Wasai-Hara S."/>
            <person name="Minamisawa K."/>
        </authorList>
    </citation>
    <scope>NUCLEOTIDE SEQUENCE [LARGE SCALE GENOMIC DNA]</scope>
    <source>
        <strain evidence="2 3">144S4</strain>
    </source>
</reference>
<dbReference type="EMBL" id="CP086136">
    <property type="protein sequence ID" value="UEM11507.1"/>
    <property type="molecule type" value="Genomic_DNA"/>
</dbReference>
<dbReference type="KEGG" id="bban:J4G43_044605"/>
<dbReference type="EMBL" id="JAGEMI010000001">
    <property type="protein sequence ID" value="MBO1867984.1"/>
    <property type="molecule type" value="Genomic_DNA"/>
</dbReference>
<evidence type="ECO:0000313" key="1">
    <source>
        <dbReference type="EMBL" id="MBO1867984.1"/>
    </source>
</evidence>
<reference evidence="1" key="1">
    <citation type="submission" date="2021-03" db="EMBL/GenBank/DDBJ databases">
        <title>Whole Genome Sequence of Bradyrhizobium sp. Strain 144S4.</title>
        <authorList>
            <person name="Bromfield E.S.P."/>
            <person name="Cloutier S."/>
        </authorList>
    </citation>
    <scope>NUCLEOTIDE SEQUENCE [LARGE SCALE GENOMIC DNA]</scope>
    <source>
        <strain evidence="1">144S4</strain>
    </source>
</reference>
<dbReference type="AlphaFoldDB" id="A0A939S5M3"/>